<feature type="region of interest" description="Disordered" evidence="2">
    <location>
        <begin position="981"/>
        <end position="1262"/>
    </location>
</feature>
<feature type="compositionally biased region" description="Polar residues" evidence="2">
    <location>
        <begin position="937"/>
        <end position="949"/>
    </location>
</feature>
<feature type="compositionally biased region" description="Basic and acidic residues" evidence="2">
    <location>
        <begin position="110"/>
        <end position="120"/>
    </location>
</feature>
<feature type="compositionally biased region" description="Low complexity" evidence="2">
    <location>
        <begin position="274"/>
        <end position="285"/>
    </location>
</feature>
<feature type="coiled-coil region" evidence="1">
    <location>
        <begin position="810"/>
        <end position="844"/>
    </location>
</feature>
<feature type="compositionally biased region" description="Basic and acidic residues" evidence="2">
    <location>
        <begin position="996"/>
        <end position="1006"/>
    </location>
</feature>
<feature type="compositionally biased region" description="Low complexity" evidence="2">
    <location>
        <begin position="100"/>
        <end position="109"/>
    </location>
</feature>
<feature type="compositionally biased region" description="Polar residues" evidence="2">
    <location>
        <begin position="58"/>
        <end position="99"/>
    </location>
</feature>
<name>A0AAN6U9Q9_9PEZI</name>
<protein>
    <submittedName>
        <fullName evidence="3">Uncharacterized protein</fullName>
    </submittedName>
</protein>
<dbReference type="Proteomes" id="UP001302602">
    <property type="component" value="Unassembled WGS sequence"/>
</dbReference>
<keyword evidence="1" id="KW-0175">Coiled coil</keyword>
<organism evidence="3 4">
    <name type="scientific">Parathielavia appendiculata</name>
    <dbReference type="NCBI Taxonomy" id="2587402"/>
    <lineage>
        <taxon>Eukaryota</taxon>
        <taxon>Fungi</taxon>
        <taxon>Dikarya</taxon>
        <taxon>Ascomycota</taxon>
        <taxon>Pezizomycotina</taxon>
        <taxon>Sordariomycetes</taxon>
        <taxon>Sordariomycetidae</taxon>
        <taxon>Sordariales</taxon>
        <taxon>Chaetomiaceae</taxon>
        <taxon>Parathielavia</taxon>
    </lineage>
</organism>
<feature type="region of interest" description="Disordered" evidence="2">
    <location>
        <begin position="58"/>
        <end position="162"/>
    </location>
</feature>
<dbReference type="GeneID" id="87824844"/>
<feature type="compositionally biased region" description="Polar residues" evidence="2">
    <location>
        <begin position="1145"/>
        <end position="1158"/>
    </location>
</feature>
<dbReference type="PANTHER" id="PTHR19327:SF0">
    <property type="entry name" value="GOLGIN SUBFAMILY A MEMBER 4"/>
    <property type="match status" value="1"/>
</dbReference>
<comment type="caution">
    <text evidence="3">The sequence shown here is derived from an EMBL/GenBank/DDBJ whole genome shotgun (WGS) entry which is preliminary data.</text>
</comment>
<reference evidence="3" key="1">
    <citation type="journal article" date="2023" name="Mol. Phylogenet. Evol.">
        <title>Genome-scale phylogeny and comparative genomics of the fungal order Sordariales.</title>
        <authorList>
            <person name="Hensen N."/>
            <person name="Bonometti L."/>
            <person name="Westerberg I."/>
            <person name="Brannstrom I.O."/>
            <person name="Guillou S."/>
            <person name="Cros-Aarteil S."/>
            <person name="Calhoun S."/>
            <person name="Haridas S."/>
            <person name="Kuo A."/>
            <person name="Mondo S."/>
            <person name="Pangilinan J."/>
            <person name="Riley R."/>
            <person name="LaButti K."/>
            <person name="Andreopoulos B."/>
            <person name="Lipzen A."/>
            <person name="Chen C."/>
            <person name="Yan M."/>
            <person name="Daum C."/>
            <person name="Ng V."/>
            <person name="Clum A."/>
            <person name="Steindorff A."/>
            <person name="Ohm R.A."/>
            <person name="Martin F."/>
            <person name="Silar P."/>
            <person name="Natvig D.O."/>
            <person name="Lalanne C."/>
            <person name="Gautier V."/>
            <person name="Ament-Velasquez S.L."/>
            <person name="Kruys A."/>
            <person name="Hutchinson M.I."/>
            <person name="Powell A.J."/>
            <person name="Barry K."/>
            <person name="Miller A.N."/>
            <person name="Grigoriev I.V."/>
            <person name="Debuchy R."/>
            <person name="Gladieux P."/>
            <person name="Hiltunen Thoren M."/>
            <person name="Johannesson H."/>
        </authorList>
    </citation>
    <scope>NUCLEOTIDE SEQUENCE</scope>
    <source>
        <strain evidence="3">CBS 731.68</strain>
    </source>
</reference>
<sequence>MLLEKPSTLSKNLNLDKGYQFGPAVQLVPGYFTHRPGKQAHLQQDVCLQPQVQDILSRSAKQTGSSQAAFRSLGGTPTENATISNLRSAVSSGRLRTNPSPSSCGSSHESTNKHDGETTTRKLPLTIEHVPFPDASPKQSAKPTFPVPKARNQHEAPALPTDVETLSEVLTVARTNNSASAPEPRTSQPTVQCYADNANRHHESPNYDQRAPLAASEREERSHRQHRSSTPQVVSACHSVREYGEQSRSHMARPVRDMGRRPAQADYRARPESRSSNISKQSRSRCGSLASSPMLRQRRVNISHEFTTGLAGVINQFTQQQSAALEEQKAKYHKYIKRLRRELAEESAIVAQQNSQMNAQIKAIEELQHTKELVTSQLNGMEAKLAASEDRSRRLEEKYRACKAHLNSAIQEQQDLYTRSKQQWTEALEQINALTQQVDEKEAELSREREAVRVLSEQLKQLKASSSGFETLGIQGKEILQRLEEQQVKADEERQKSAQEFRDRLDSLVNRLEALSSMMSGQPDVLSGIQAAQDESLRSMTTKLNTALESGDATLQATNQLSADLEHHMGKVWERLGNQLESLGKQLAEKAEENGMVSTLYKRKDAECERHMKELTALRVTVEKQADQIHELETNLVALDAAQDENEETIRRLEAAGAEAAQAREELDSKTAALQELQSKLDAKERAYASELQNYSSNMQKLAQAIQDKDRNSGAAAKEAAETARREVRVELERVNAETEKRLQETRQQRDSLAEELQKLKQQVDEKKQNEARDAATIRSLWENLAVEEAKGKLAAEKLAEDSANSKQVESQLSSKAQNLEAELEAFKSRAAELEEESQRRLARIKALVAGLKQWADQEGIVIGDLDCFSDESKSPEQIVAGLVQILGCLPPARRSETITPEKRSGDLLLRGENSRFFLSSQQSQSDLEDRKHGDQSAKSSISATGSEHSGSEETLTKNALGNDPLSYASTLRHMRRVVVRSPANVPNEPAAPSVDQEKQRRREALQPKSIMKRVTRSTSNQLKQEVLDTGAGHGAFKRSRHNGTPFGSSAAKPRTDKPASEKTNSASETQATESTNGAFLKRPTKRRRSETSRTDDSDNVPGSAGQGMKRQLSRPGGVPQNGIPYSEDGVPISGKQGGVDSHHQTPPSSLSNCHSLQSASARISRRGSGTMGRRPPANTSNVLGQRQANVRTYGSQRAAEEPSTGNGYTSSQFAPGSQSQSQSQSRYWSRPKEESQESTTFSQGVRVDEKPVPGLNSCPGL</sequence>
<dbReference type="AlphaFoldDB" id="A0AAN6U9Q9"/>
<accession>A0AAN6U9Q9</accession>
<evidence type="ECO:0000256" key="2">
    <source>
        <dbReference type="SAM" id="MobiDB-lite"/>
    </source>
</evidence>
<dbReference type="RefSeq" id="XP_062652272.1">
    <property type="nucleotide sequence ID" value="XM_062788074.1"/>
</dbReference>
<evidence type="ECO:0000313" key="3">
    <source>
        <dbReference type="EMBL" id="KAK4128501.1"/>
    </source>
</evidence>
<keyword evidence="4" id="KW-1185">Reference proteome</keyword>
<feature type="compositionally biased region" description="Basic and acidic residues" evidence="2">
    <location>
        <begin position="239"/>
        <end position="260"/>
    </location>
</feature>
<feature type="region of interest" description="Disordered" evidence="2">
    <location>
        <begin position="199"/>
        <end position="290"/>
    </location>
</feature>
<feature type="coiled-coil region" evidence="1">
    <location>
        <begin position="322"/>
        <end position="518"/>
    </location>
</feature>
<evidence type="ECO:0000256" key="1">
    <source>
        <dbReference type="SAM" id="Coils"/>
    </source>
</evidence>
<evidence type="ECO:0000313" key="4">
    <source>
        <dbReference type="Proteomes" id="UP001302602"/>
    </source>
</evidence>
<dbReference type="PANTHER" id="PTHR19327">
    <property type="entry name" value="GOLGIN"/>
    <property type="match status" value="1"/>
</dbReference>
<reference evidence="3" key="2">
    <citation type="submission" date="2023-05" db="EMBL/GenBank/DDBJ databases">
        <authorList>
            <consortium name="Lawrence Berkeley National Laboratory"/>
            <person name="Steindorff A."/>
            <person name="Hensen N."/>
            <person name="Bonometti L."/>
            <person name="Westerberg I."/>
            <person name="Brannstrom I.O."/>
            <person name="Guillou S."/>
            <person name="Cros-Aarteil S."/>
            <person name="Calhoun S."/>
            <person name="Haridas S."/>
            <person name="Kuo A."/>
            <person name="Mondo S."/>
            <person name="Pangilinan J."/>
            <person name="Riley R."/>
            <person name="Labutti K."/>
            <person name="Andreopoulos B."/>
            <person name="Lipzen A."/>
            <person name="Chen C."/>
            <person name="Yanf M."/>
            <person name="Daum C."/>
            <person name="Ng V."/>
            <person name="Clum A."/>
            <person name="Ohm R."/>
            <person name="Martin F."/>
            <person name="Silar P."/>
            <person name="Natvig D."/>
            <person name="Lalanne C."/>
            <person name="Gautier V."/>
            <person name="Ament-Velasquez S.L."/>
            <person name="Kruys A."/>
            <person name="Hutchinson M.I."/>
            <person name="Powell A.J."/>
            <person name="Barry K."/>
            <person name="Miller A.N."/>
            <person name="Grigoriev I.V."/>
            <person name="Debuchy R."/>
            <person name="Gladieux P."/>
            <person name="Thoren M.H."/>
            <person name="Johannesson H."/>
        </authorList>
    </citation>
    <scope>NUCLEOTIDE SEQUENCE</scope>
    <source>
        <strain evidence="3">CBS 731.68</strain>
    </source>
</reference>
<feature type="compositionally biased region" description="Low complexity" evidence="2">
    <location>
        <begin position="1211"/>
        <end position="1229"/>
    </location>
</feature>
<feature type="compositionally biased region" description="Low complexity" evidence="2">
    <location>
        <begin position="1159"/>
        <end position="1169"/>
    </location>
</feature>
<feature type="compositionally biased region" description="Polar residues" evidence="2">
    <location>
        <begin position="1062"/>
        <end position="1078"/>
    </location>
</feature>
<gene>
    <name evidence="3" type="ORF">N657DRAFT_561713</name>
</gene>
<feature type="region of interest" description="Disordered" evidence="2">
    <location>
        <begin position="920"/>
        <end position="963"/>
    </location>
</feature>
<feature type="coiled-coil region" evidence="1">
    <location>
        <begin position="615"/>
        <end position="774"/>
    </location>
</feature>
<feature type="compositionally biased region" description="Polar residues" evidence="2">
    <location>
        <begin position="1178"/>
        <end position="1196"/>
    </location>
</feature>
<dbReference type="EMBL" id="MU853223">
    <property type="protein sequence ID" value="KAK4128501.1"/>
    <property type="molecule type" value="Genomic_DNA"/>
</dbReference>
<proteinExistence type="predicted"/>